<evidence type="ECO:0000313" key="4">
    <source>
        <dbReference type="Proteomes" id="UP000346198"/>
    </source>
</evidence>
<feature type="region of interest" description="Disordered" evidence="1">
    <location>
        <begin position="110"/>
        <end position="145"/>
    </location>
</feature>
<keyword evidence="4" id="KW-1185">Reference proteome</keyword>
<dbReference type="Pfam" id="PF05345">
    <property type="entry name" value="He_PIG"/>
    <property type="match status" value="1"/>
</dbReference>
<dbReference type="Gene3D" id="2.60.40.10">
    <property type="entry name" value="Immunoglobulins"/>
    <property type="match status" value="1"/>
</dbReference>
<dbReference type="SUPFAM" id="SSF49313">
    <property type="entry name" value="Cadherin-like"/>
    <property type="match status" value="1"/>
</dbReference>
<protein>
    <recommendedName>
        <fullName evidence="2">Dystroglycan-type cadherin-like domain-containing protein</fullName>
    </recommendedName>
</protein>
<dbReference type="EMBL" id="CAAHFH010000001">
    <property type="protein sequence ID" value="VGO18656.1"/>
    <property type="molecule type" value="Genomic_DNA"/>
</dbReference>
<evidence type="ECO:0000313" key="3">
    <source>
        <dbReference type="EMBL" id="VGO18656.1"/>
    </source>
</evidence>
<organism evidence="3 4">
    <name type="scientific">Pontiella sulfatireligans</name>
    <dbReference type="NCBI Taxonomy" id="2750658"/>
    <lineage>
        <taxon>Bacteria</taxon>
        <taxon>Pseudomonadati</taxon>
        <taxon>Kiritimatiellota</taxon>
        <taxon>Kiritimatiellia</taxon>
        <taxon>Kiritimatiellales</taxon>
        <taxon>Pontiellaceae</taxon>
        <taxon>Pontiella</taxon>
    </lineage>
</organism>
<evidence type="ECO:0000259" key="2">
    <source>
        <dbReference type="SMART" id="SM00736"/>
    </source>
</evidence>
<dbReference type="AlphaFoldDB" id="A0A6C2UHH6"/>
<reference evidence="3 4" key="1">
    <citation type="submission" date="2019-04" db="EMBL/GenBank/DDBJ databases">
        <authorList>
            <person name="Van Vliet M D."/>
        </authorList>
    </citation>
    <scope>NUCLEOTIDE SEQUENCE [LARGE SCALE GENOMIC DNA]</scope>
    <source>
        <strain evidence="3 4">F21</strain>
    </source>
</reference>
<dbReference type="InterPro" id="IPR006644">
    <property type="entry name" value="Cadg"/>
</dbReference>
<accession>A0A6C2UHH6</accession>
<gene>
    <name evidence="3" type="ORF">SCARR_00709</name>
</gene>
<dbReference type="GO" id="GO:0005509">
    <property type="term" value="F:calcium ion binding"/>
    <property type="evidence" value="ECO:0007669"/>
    <property type="project" value="InterPro"/>
</dbReference>
<dbReference type="InterPro" id="IPR015919">
    <property type="entry name" value="Cadherin-like_sf"/>
</dbReference>
<name>A0A6C2UHH6_9BACT</name>
<dbReference type="SMART" id="SM00736">
    <property type="entry name" value="CADG"/>
    <property type="match status" value="1"/>
</dbReference>
<proteinExistence type="predicted"/>
<dbReference type="GO" id="GO:0016020">
    <property type="term" value="C:membrane"/>
    <property type="evidence" value="ECO:0007669"/>
    <property type="project" value="InterPro"/>
</dbReference>
<feature type="domain" description="Dystroglycan-type cadherin-like" evidence="2">
    <location>
        <begin position="20"/>
        <end position="112"/>
    </location>
</feature>
<evidence type="ECO:0000256" key="1">
    <source>
        <dbReference type="SAM" id="MobiDB-lite"/>
    </source>
</evidence>
<dbReference type="Proteomes" id="UP000346198">
    <property type="component" value="Unassembled WGS sequence"/>
</dbReference>
<feature type="compositionally biased region" description="Polar residues" evidence="1">
    <location>
        <begin position="129"/>
        <end position="145"/>
    </location>
</feature>
<sequence>MEGGTPPELVITTSNTAPAFISDPIIKPDVREGIFYQASLTNDITDAGNDALTFRKIPGPDWLLVWSDGTLAGVPENSDAGTNQIVVEATDGGGLSDQTTVQITVNGVSPPQTLEFEATDDSYGKRGRTASTGTKPTSSCAQQTAVGRGLPLLSLQSA</sequence>
<dbReference type="InterPro" id="IPR013783">
    <property type="entry name" value="Ig-like_fold"/>
</dbReference>